<feature type="binding site" evidence="11">
    <location>
        <begin position="16"/>
        <end position="19"/>
    </location>
    <ligand>
        <name>substrate</name>
    </ligand>
</feature>
<evidence type="ECO:0000256" key="13">
    <source>
        <dbReference type="PIRSR" id="PIRSR004682-4"/>
    </source>
</evidence>
<comment type="caution">
    <text evidence="14">The sequence shown here is derived from an EMBL/GenBank/DDBJ whole genome shotgun (WGS) entry which is preliminary data.</text>
</comment>
<dbReference type="GO" id="GO:0046872">
    <property type="term" value="F:metal ion binding"/>
    <property type="evidence" value="ECO:0007669"/>
    <property type="project" value="UniProtKB-KW"/>
</dbReference>
<reference evidence="14 15" key="1">
    <citation type="submission" date="2015-02" db="EMBL/GenBank/DDBJ databases">
        <title>Nostoc linckia genome annotation.</title>
        <authorList>
            <person name="Zhou Z."/>
        </authorList>
    </citation>
    <scope>NUCLEOTIDE SEQUENCE [LARGE SCALE GENOMIC DNA]</scope>
    <source>
        <strain evidence="15">z8</strain>
    </source>
</reference>
<feature type="binding site" evidence="13">
    <location>
        <position position="8"/>
    </location>
    <ligand>
        <name>Mg(2+)</name>
        <dbReference type="ChEBI" id="CHEBI:18420"/>
    </ligand>
</feature>
<feature type="active site" description="Nucleophile" evidence="10">
    <location>
        <position position="8"/>
    </location>
</feature>
<proteinExistence type="inferred from homology"/>
<feature type="binding site" evidence="11">
    <location>
        <begin position="8"/>
        <end position="10"/>
    </location>
    <ligand>
        <name>substrate</name>
    </ligand>
</feature>
<dbReference type="AlphaFoldDB" id="A0A9Q5Z8F7"/>
<dbReference type="GO" id="GO:0005975">
    <property type="term" value="P:carbohydrate metabolic process"/>
    <property type="evidence" value="ECO:0007669"/>
    <property type="project" value="InterPro"/>
</dbReference>
<evidence type="ECO:0000313" key="15">
    <source>
        <dbReference type="Proteomes" id="UP000222310"/>
    </source>
</evidence>
<feature type="site" description="Stabilizes the phosphoryl group" evidence="12">
    <location>
        <position position="50"/>
    </location>
</feature>
<feature type="site" description="Stabilizes the phosphoryl group" evidence="12">
    <location>
        <position position="108"/>
    </location>
</feature>
<comment type="cofactor">
    <cofactor evidence="13">
        <name>Mg(2+)</name>
        <dbReference type="ChEBI" id="CHEBI:18420"/>
    </cofactor>
</comment>
<accession>A0A9Q5Z8F7</accession>
<keyword evidence="2 9" id="KW-0963">Cytoplasm</keyword>
<evidence type="ECO:0000256" key="5">
    <source>
        <dbReference type="ARBA" id="ARBA00022833"/>
    </source>
</evidence>
<dbReference type="GeneID" id="57094613"/>
<keyword evidence="3 13" id="KW-0479">Metal-binding</keyword>
<keyword evidence="4 9" id="KW-0378">Hydrolase</keyword>
<feature type="binding site" evidence="13">
    <location>
        <position position="134"/>
    </location>
    <ligand>
        <name>Mg(2+)</name>
        <dbReference type="ChEBI" id="CHEBI:18420"/>
    </ligand>
</feature>
<dbReference type="GO" id="GO:0016791">
    <property type="term" value="F:phosphatase activity"/>
    <property type="evidence" value="ECO:0007669"/>
    <property type="project" value="InterPro"/>
</dbReference>
<dbReference type="SUPFAM" id="SSF56784">
    <property type="entry name" value="HAD-like"/>
    <property type="match status" value="1"/>
</dbReference>
<evidence type="ECO:0000256" key="7">
    <source>
        <dbReference type="ARBA" id="ARBA00031828"/>
    </source>
</evidence>
<dbReference type="NCBIfam" id="TIGR01662">
    <property type="entry name" value="HAD-SF-IIIA"/>
    <property type="match status" value="1"/>
</dbReference>
<keyword evidence="5 13" id="KW-0862">Zinc</keyword>
<dbReference type="Pfam" id="PF13242">
    <property type="entry name" value="Hydrolase_like"/>
    <property type="match status" value="1"/>
</dbReference>
<gene>
    <name evidence="14" type="ORF">VF08_25420</name>
</gene>
<feature type="binding site" evidence="11">
    <location>
        <begin position="50"/>
        <end position="53"/>
    </location>
    <ligand>
        <name>substrate</name>
    </ligand>
</feature>
<dbReference type="CDD" id="cd07503">
    <property type="entry name" value="HAD_HisB-N"/>
    <property type="match status" value="1"/>
</dbReference>
<evidence type="ECO:0000256" key="10">
    <source>
        <dbReference type="PIRSR" id="PIRSR004682-1"/>
    </source>
</evidence>
<dbReference type="PANTHER" id="PTHR42891">
    <property type="entry name" value="D-GLYCERO-BETA-D-MANNO-HEPTOSE-1,7-BISPHOSPHATE 7-PHOSPHATASE"/>
    <property type="match status" value="1"/>
</dbReference>
<name>A0A9Q5Z8F7_NOSLI</name>
<feature type="binding site" evidence="13">
    <location>
        <position position="104"/>
    </location>
    <ligand>
        <name>Zn(2+)</name>
        <dbReference type="ChEBI" id="CHEBI:29105"/>
    </ligand>
</feature>
<evidence type="ECO:0000256" key="2">
    <source>
        <dbReference type="ARBA" id="ARBA00022490"/>
    </source>
</evidence>
<comment type="subcellular location">
    <subcellularLocation>
        <location evidence="1 9">Cytoplasm</location>
    </subcellularLocation>
</comment>
<protein>
    <recommendedName>
        <fullName evidence="7 9">D,D-heptose 1,7-bisphosphate phosphatase</fullName>
        <ecNumber evidence="9">3.1.3.-</ecNumber>
    </recommendedName>
</protein>
<evidence type="ECO:0000256" key="12">
    <source>
        <dbReference type="PIRSR" id="PIRSR004682-3"/>
    </source>
</evidence>
<dbReference type="Gene3D" id="3.40.50.1000">
    <property type="entry name" value="HAD superfamily/HAD-like"/>
    <property type="match status" value="1"/>
</dbReference>
<dbReference type="Proteomes" id="UP000222310">
    <property type="component" value="Unassembled WGS sequence"/>
</dbReference>
<comment type="similarity">
    <text evidence="8 9">Belongs to the gmhB family.</text>
</comment>
<feature type="binding site" evidence="13">
    <location>
        <position position="10"/>
    </location>
    <ligand>
        <name>Mg(2+)</name>
        <dbReference type="ChEBI" id="CHEBI:18420"/>
    </ligand>
</feature>
<evidence type="ECO:0000256" key="3">
    <source>
        <dbReference type="ARBA" id="ARBA00022723"/>
    </source>
</evidence>
<feature type="binding site" evidence="13">
    <location>
        <position position="91"/>
    </location>
    <ligand>
        <name>Zn(2+)</name>
        <dbReference type="ChEBI" id="CHEBI:29105"/>
    </ligand>
</feature>
<dbReference type="RefSeq" id="WP_099070540.1">
    <property type="nucleotide sequence ID" value="NZ_LAHD01000088.1"/>
</dbReference>
<evidence type="ECO:0000256" key="4">
    <source>
        <dbReference type="ARBA" id="ARBA00022801"/>
    </source>
</evidence>
<evidence type="ECO:0000256" key="6">
    <source>
        <dbReference type="ARBA" id="ARBA00023277"/>
    </source>
</evidence>
<evidence type="ECO:0000256" key="1">
    <source>
        <dbReference type="ARBA" id="ARBA00004496"/>
    </source>
</evidence>
<keyword evidence="6 9" id="KW-0119">Carbohydrate metabolism</keyword>
<dbReference type="InterPro" id="IPR004446">
    <property type="entry name" value="Heptose_bisP_phosphatase"/>
</dbReference>
<evidence type="ECO:0000313" key="14">
    <source>
        <dbReference type="EMBL" id="PHJ99552.1"/>
    </source>
</evidence>
<evidence type="ECO:0000256" key="9">
    <source>
        <dbReference type="PIRNR" id="PIRNR004682"/>
    </source>
</evidence>
<feature type="binding site" evidence="13">
    <location>
        <position position="89"/>
    </location>
    <ligand>
        <name>Zn(2+)</name>
        <dbReference type="ChEBI" id="CHEBI:29105"/>
    </ligand>
</feature>
<dbReference type="EMBL" id="LAHD01000088">
    <property type="protein sequence ID" value="PHJ99552.1"/>
    <property type="molecule type" value="Genomic_DNA"/>
</dbReference>
<feature type="binding site" evidence="13">
    <location>
        <position position="106"/>
    </location>
    <ligand>
        <name>Zn(2+)</name>
        <dbReference type="ChEBI" id="CHEBI:29105"/>
    </ligand>
</feature>
<evidence type="ECO:0000256" key="11">
    <source>
        <dbReference type="PIRSR" id="PIRSR004682-2"/>
    </source>
</evidence>
<dbReference type="NCBIfam" id="TIGR00213">
    <property type="entry name" value="GmhB_yaeD"/>
    <property type="match status" value="1"/>
</dbReference>
<dbReference type="NCBIfam" id="NF006506">
    <property type="entry name" value="PRK08942.1"/>
    <property type="match status" value="1"/>
</dbReference>
<feature type="active site" description="Proton donor" evidence="10">
    <location>
        <position position="10"/>
    </location>
</feature>
<dbReference type="PANTHER" id="PTHR42891:SF1">
    <property type="entry name" value="D-GLYCERO-BETA-D-MANNO-HEPTOSE-1,7-BISPHOSPHATE 7-PHOSPHATASE"/>
    <property type="match status" value="1"/>
</dbReference>
<keyword evidence="13" id="KW-0460">Magnesium</keyword>
<dbReference type="NCBIfam" id="TIGR01656">
    <property type="entry name" value="Histidinol-ppas"/>
    <property type="match status" value="1"/>
</dbReference>
<sequence length="179" mass="20558">MIKVAFLDRDGVINIDYGYVVMREQFEFIDGVFTVCRLLRDLNYELIVITNQSGIARGYYSEQDFLDLTAWMCEQFQSQGVPLLDVFYCPHHPEATISNYRQNCRCRKPSPGMIEQACEKYSIDLQNSILIGDKISDMQAAKAVGIGKFYFLGKEDIEKQLAVSARVDNLLQLKYLITK</sequence>
<dbReference type="PIRSF" id="PIRSF004682">
    <property type="entry name" value="GmhB"/>
    <property type="match status" value="1"/>
</dbReference>
<comment type="cofactor">
    <cofactor evidence="13">
        <name>Zn(2+)</name>
        <dbReference type="ChEBI" id="CHEBI:29105"/>
    </cofactor>
</comment>
<feature type="binding site" evidence="11">
    <location>
        <begin position="107"/>
        <end position="108"/>
    </location>
    <ligand>
        <name>substrate</name>
    </ligand>
</feature>
<dbReference type="GO" id="GO:0005737">
    <property type="term" value="C:cytoplasm"/>
    <property type="evidence" value="ECO:0007669"/>
    <property type="project" value="UniProtKB-SubCell"/>
</dbReference>
<dbReference type="InterPro" id="IPR023214">
    <property type="entry name" value="HAD_sf"/>
</dbReference>
<feature type="site" description="Contributes to substrate recognition" evidence="12">
    <location>
        <position position="107"/>
    </location>
</feature>
<dbReference type="InterPro" id="IPR006543">
    <property type="entry name" value="Histidinol-phos"/>
</dbReference>
<feature type="binding site" evidence="13">
    <location>
        <position position="133"/>
    </location>
    <ligand>
        <name>Mg(2+)</name>
        <dbReference type="ChEBI" id="CHEBI:18420"/>
    </ligand>
</feature>
<feature type="binding site" evidence="11">
    <location>
        <position position="134"/>
    </location>
    <ligand>
        <name>substrate</name>
    </ligand>
</feature>
<dbReference type="FunFam" id="3.40.50.1000:FF:000037">
    <property type="entry name" value="D,D-heptose 1,7-bisphosphate phosphatase"/>
    <property type="match status" value="1"/>
</dbReference>
<dbReference type="InterPro" id="IPR006549">
    <property type="entry name" value="HAD-SF_hydro_IIIA"/>
</dbReference>
<evidence type="ECO:0000256" key="8">
    <source>
        <dbReference type="ARBA" id="ARBA00061616"/>
    </source>
</evidence>
<organism evidence="14 15">
    <name type="scientific">Nostoc linckia z8</name>
    <dbReference type="NCBI Taxonomy" id="1628746"/>
    <lineage>
        <taxon>Bacteria</taxon>
        <taxon>Bacillati</taxon>
        <taxon>Cyanobacteriota</taxon>
        <taxon>Cyanophyceae</taxon>
        <taxon>Nostocales</taxon>
        <taxon>Nostocaceae</taxon>
        <taxon>Nostoc</taxon>
    </lineage>
</organism>
<dbReference type="EC" id="3.1.3.-" evidence="9"/>
<dbReference type="InterPro" id="IPR036412">
    <property type="entry name" value="HAD-like_sf"/>
</dbReference>